<reference evidence="7 8" key="1">
    <citation type="journal article" date="2017" name="Mol. Ecol.">
        <title>Comparative and population genomic landscape of Phellinus noxius: A hypervariable fungus causing root rot in trees.</title>
        <authorList>
            <person name="Chung C.L."/>
            <person name="Lee T.J."/>
            <person name="Akiba M."/>
            <person name="Lee H.H."/>
            <person name="Kuo T.H."/>
            <person name="Liu D."/>
            <person name="Ke H.M."/>
            <person name="Yokoi T."/>
            <person name="Roa M.B."/>
            <person name="Lu M.J."/>
            <person name="Chang Y.Y."/>
            <person name="Ann P.J."/>
            <person name="Tsai J.N."/>
            <person name="Chen C.Y."/>
            <person name="Tzean S.S."/>
            <person name="Ota Y."/>
            <person name="Hattori T."/>
            <person name="Sahashi N."/>
            <person name="Liou R.F."/>
            <person name="Kikuchi T."/>
            <person name="Tsai I.J."/>
        </authorList>
    </citation>
    <scope>NUCLEOTIDE SEQUENCE [LARGE SCALE GENOMIC DNA]</scope>
    <source>
        <strain evidence="7 8">FFPRI411160</strain>
    </source>
</reference>
<accession>A0A286UBV2</accession>
<dbReference type="Pfam" id="PF09597">
    <property type="entry name" value="SAM_Ribosomal_mS41"/>
    <property type="match status" value="1"/>
</dbReference>
<dbReference type="SMART" id="SM01238">
    <property type="entry name" value="IGR"/>
    <property type="match status" value="1"/>
</dbReference>
<evidence type="ECO:0000313" key="7">
    <source>
        <dbReference type="EMBL" id="PAV17037.1"/>
    </source>
</evidence>
<gene>
    <name evidence="7" type="ORF">PNOK_0710100</name>
</gene>
<protein>
    <recommendedName>
        <fullName evidence="4">Small ribosomal subunit protein mS41</fullName>
    </recommendedName>
</protein>
<evidence type="ECO:0000256" key="4">
    <source>
        <dbReference type="ARBA" id="ARBA00035129"/>
    </source>
</evidence>
<sequence>MSQYLLSRLTSCRLAPTQNYAQPWHPRFFVNHSAQKPAPKLKPAGVTLQSFLTSLGRGAETKVKADDWKSFWKMDGHDFRKAGLSIRDRRYIMWCMEKYRQGLDPKEFAHEAQPKKKIRGHGPAVQNGKRIRSRRKQ</sequence>
<dbReference type="AlphaFoldDB" id="A0A286UBV2"/>
<evidence type="ECO:0000256" key="5">
    <source>
        <dbReference type="SAM" id="MobiDB-lite"/>
    </source>
</evidence>
<dbReference type="InterPro" id="IPR039603">
    <property type="entry name" value="Ribosomal_mS41"/>
</dbReference>
<dbReference type="OrthoDB" id="18595at2759"/>
<comment type="caution">
    <text evidence="7">The sequence shown here is derived from an EMBL/GenBank/DDBJ whole genome shotgun (WGS) entry which is preliminary data.</text>
</comment>
<evidence type="ECO:0000256" key="2">
    <source>
        <dbReference type="ARBA" id="ARBA00010492"/>
    </source>
</evidence>
<dbReference type="STRING" id="2282107.A0A286UBV2"/>
<dbReference type="PANTHER" id="PTHR28235:SF1">
    <property type="entry name" value="SMALL RIBOSOMAL SUBUNIT PROTEIN MS41"/>
    <property type="match status" value="1"/>
</dbReference>
<evidence type="ECO:0000256" key="3">
    <source>
        <dbReference type="ARBA" id="ARBA00023128"/>
    </source>
</evidence>
<keyword evidence="8" id="KW-1185">Reference proteome</keyword>
<dbReference type="PANTHER" id="PTHR28235">
    <property type="entry name" value="PROTEIN FYV4, MITOCHONDRIAL"/>
    <property type="match status" value="1"/>
</dbReference>
<feature type="domain" description="Small ribosomal subunit protein mS41 SAM" evidence="6">
    <location>
        <begin position="48"/>
        <end position="102"/>
    </location>
</feature>
<name>A0A286UBV2_9AGAM</name>
<evidence type="ECO:0000256" key="1">
    <source>
        <dbReference type="ARBA" id="ARBA00004173"/>
    </source>
</evidence>
<dbReference type="GO" id="GO:0005739">
    <property type="term" value="C:mitochondrion"/>
    <property type="evidence" value="ECO:0007669"/>
    <property type="project" value="UniProtKB-SubCell"/>
</dbReference>
<organism evidence="7 8">
    <name type="scientific">Pyrrhoderma noxium</name>
    <dbReference type="NCBI Taxonomy" id="2282107"/>
    <lineage>
        <taxon>Eukaryota</taxon>
        <taxon>Fungi</taxon>
        <taxon>Dikarya</taxon>
        <taxon>Basidiomycota</taxon>
        <taxon>Agaricomycotina</taxon>
        <taxon>Agaricomycetes</taxon>
        <taxon>Hymenochaetales</taxon>
        <taxon>Hymenochaetaceae</taxon>
        <taxon>Pyrrhoderma</taxon>
    </lineage>
</organism>
<comment type="similarity">
    <text evidence="2">Belongs to the mitochondrion-specific ribosomal protein mS41 family.</text>
</comment>
<proteinExistence type="inferred from homology"/>
<dbReference type="Proteomes" id="UP000217199">
    <property type="component" value="Unassembled WGS sequence"/>
</dbReference>
<dbReference type="InParanoid" id="A0A286UBV2"/>
<evidence type="ECO:0000313" key="8">
    <source>
        <dbReference type="Proteomes" id="UP000217199"/>
    </source>
</evidence>
<comment type="subcellular location">
    <subcellularLocation>
        <location evidence="1">Mitochondrion</location>
    </subcellularLocation>
</comment>
<dbReference type="EMBL" id="NBII01000007">
    <property type="protein sequence ID" value="PAV17037.1"/>
    <property type="molecule type" value="Genomic_DNA"/>
</dbReference>
<feature type="region of interest" description="Disordered" evidence="5">
    <location>
        <begin position="108"/>
        <end position="137"/>
    </location>
</feature>
<keyword evidence="3" id="KW-0496">Mitochondrion</keyword>
<evidence type="ECO:0000259" key="6">
    <source>
        <dbReference type="SMART" id="SM01238"/>
    </source>
</evidence>
<dbReference type="InterPro" id="IPR019083">
    <property type="entry name" value="SAM_Ribosomal_mS41"/>
</dbReference>